<proteinExistence type="predicted"/>
<dbReference type="PANTHER" id="PTHR30336:SF20">
    <property type="entry name" value="DUF218 DOMAIN-CONTAINING PROTEIN"/>
    <property type="match status" value="1"/>
</dbReference>
<dbReference type="OrthoDB" id="2216870at2"/>
<dbReference type="GO" id="GO:0005886">
    <property type="term" value="C:plasma membrane"/>
    <property type="evidence" value="ECO:0007669"/>
    <property type="project" value="TreeGrafter"/>
</dbReference>
<dbReference type="PANTHER" id="PTHR30336">
    <property type="entry name" value="INNER MEMBRANE PROTEIN, PROBABLE PERMEASE"/>
    <property type="match status" value="1"/>
</dbReference>
<dbReference type="RefSeq" id="WP_017025496.1">
    <property type="nucleotide sequence ID" value="NZ_AJYK02000024.1"/>
</dbReference>
<evidence type="ECO:0000259" key="1">
    <source>
        <dbReference type="Pfam" id="PF02698"/>
    </source>
</evidence>
<dbReference type="CDD" id="cd06259">
    <property type="entry name" value="YdcF-like"/>
    <property type="match status" value="1"/>
</dbReference>
<evidence type="ECO:0000313" key="2">
    <source>
        <dbReference type="EMBL" id="OEF28166.1"/>
    </source>
</evidence>
<dbReference type="InterPro" id="IPR014729">
    <property type="entry name" value="Rossmann-like_a/b/a_fold"/>
</dbReference>
<keyword evidence="3" id="KW-1185">Reference proteome</keyword>
<name>A0A1E5E5H2_9VIBR</name>
<sequence>MARYYQQILSVWNYFKLNQTLQKSDAILLLGSSDLRVGERAAELYQQGIAPLVIISGGKGRMTDGVFELSEAETFAKVVMDCGVPHHAILLEDKSTNTGENFQFTQQLLDKKGITLQSVTLVQKPYMERRALATSEKVWPKVKAQVTSPQCDFLDYCSVLHPSTEVINLMVGELQRMKHYPPQGFFAEQPWSPELDEALESLLAIGYDEQTIL</sequence>
<dbReference type="eggNOG" id="COG1434">
    <property type="taxonomic scope" value="Bacteria"/>
</dbReference>
<reference evidence="2 3" key="1">
    <citation type="journal article" date="2012" name="Science">
        <title>Ecological populations of bacteria act as socially cohesive units of antibiotic production and resistance.</title>
        <authorList>
            <person name="Cordero O.X."/>
            <person name="Wildschutte H."/>
            <person name="Kirkup B."/>
            <person name="Proehl S."/>
            <person name="Ngo L."/>
            <person name="Hussain F."/>
            <person name="Le Roux F."/>
            <person name="Mincer T."/>
            <person name="Polz M.F."/>
        </authorList>
    </citation>
    <scope>NUCLEOTIDE SEQUENCE [LARGE SCALE GENOMIC DNA]</scope>
    <source>
        <strain evidence="2 3">1S-45</strain>
    </source>
</reference>
<dbReference type="Gene3D" id="3.40.50.620">
    <property type="entry name" value="HUPs"/>
    <property type="match status" value="1"/>
</dbReference>
<comment type="caution">
    <text evidence="2">The sequence shown here is derived from an EMBL/GenBank/DDBJ whole genome shotgun (WGS) entry which is preliminary data.</text>
</comment>
<dbReference type="Proteomes" id="UP000094070">
    <property type="component" value="Unassembled WGS sequence"/>
</dbReference>
<gene>
    <name evidence="2" type="ORF">A1QC_05865</name>
</gene>
<dbReference type="InterPro" id="IPR051599">
    <property type="entry name" value="Cell_Envelope_Assoc"/>
</dbReference>
<dbReference type="InterPro" id="IPR003848">
    <property type="entry name" value="DUF218"/>
</dbReference>
<dbReference type="EMBL" id="AJYK02000024">
    <property type="protein sequence ID" value="OEF28166.1"/>
    <property type="molecule type" value="Genomic_DNA"/>
</dbReference>
<accession>A0A1E5E5H2</accession>
<dbReference type="Pfam" id="PF02698">
    <property type="entry name" value="DUF218"/>
    <property type="match status" value="1"/>
</dbReference>
<dbReference type="STRING" id="1188252.A1QC_05865"/>
<feature type="domain" description="DUF218" evidence="1">
    <location>
        <begin position="25"/>
        <end position="154"/>
    </location>
</feature>
<dbReference type="AlphaFoldDB" id="A0A1E5E5H2"/>
<protein>
    <recommendedName>
        <fullName evidence="1">DUF218 domain-containing protein</fullName>
    </recommendedName>
</protein>
<organism evidence="2 3">
    <name type="scientific">Vibrio rumoiensis 1S-45</name>
    <dbReference type="NCBI Taxonomy" id="1188252"/>
    <lineage>
        <taxon>Bacteria</taxon>
        <taxon>Pseudomonadati</taxon>
        <taxon>Pseudomonadota</taxon>
        <taxon>Gammaproteobacteria</taxon>
        <taxon>Vibrionales</taxon>
        <taxon>Vibrionaceae</taxon>
        <taxon>Vibrio</taxon>
    </lineage>
</organism>
<evidence type="ECO:0000313" key="3">
    <source>
        <dbReference type="Proteomes" id="UP000094070"/>
    </source>
</evidence>